<evidence type="ECO:0000313" key="3">
    <source>
        <dbReference type="Proteomes" id="UP000095463"/>
    </source>
</evidence>
<reference evidence="2 3" key="1">
    <citation type="journal article" date="2015" name="Genome Announc.">
        <title>Genome Assemblies of Three Soil-Associated Devosia species: D. insulae, D. limi, and D. soli.</title>
        <authorList>
            <person name="Hassan Y.I."/>
            <person name="Lepp D."/>
            <person name="Zhou T."/>
        </authorList>
    </citation>
    <scope>NUCLEOTIDE SEQUENCE [LARGE SCALE GENOMIC DNA]</scope>
    <source>
        <strain evidence="2 3">DS-56</strain>
    </source>
</reference>
<dbReference type="Pfam" id="PF06445">
    <property type="entry name" value="GyrI-like"/>
    <property type="match status" value="1"/>
</dbReference>
<protein>
    <recommendedName>
        <fullName evidence="1">AraC effector-binding domain-containing protein</fullName>
    </recommendedName>
</protein>
<organism evidence="2 3">
    <name type="scientific">Devosia insulae DS-56</name>
    <dbReference type="NCBI Taxonomy" id="1116389"/>
    <lineage>
        <taxon>Bacteria</taxon>
        <taxon>Pseudomonadati</taxon>
        <taxon>Pseudomonadota</taxon>
        <taxon>Alphaproteobacteria</taxon>
        <taxon>Hyphomicrobiales</taxon>
        <taxon>Devosiaceae</taxon>
        <taxon>Devosia</taxon>
    </lineage>
</organism>
<dbReference type="AlphaFoldDB" id="A0A1E5XRN3"/>
<dbReference type="SMART" id="SM00871">
    <property type="entry name" value="AraC_E_bind"/>
    <property type="match status" value="1"/>
</dbReference>
<comment type="caution">
    <text evidence="2">The sequence shown here is derived from an EMBL/GenBank/DDBJ whole genome shotgun (WGS) entry which is preliminary data.</text>
</comment>
<dbReference type="EMBL" id="LAJE02000164">
    <property type="protein sequence ID" value="OEO31248.1"/>
    <property type="molecule type" value="Genomic_DNA"/>
</dbReference>
<dbReference type="Proteomes" id="UP000095463">
    <property type="component" value="Unassembled WGS sequence"/>
</dbReference>
<proteinExistence type="predicted"/>
<dbReference type="InterPro" id="IPR010499">
    <property type="entry name" value="AraC_E-bd"/>
</dbReference>
<evidence type="ECO:0000313" key="2">
    <source>
        <dbReference type="EMBL" id="OEO31248.1"/>
    </source>
</evidence>
<dbReference type="SUPFAM" id="SSF55136">
    <property type="entry name" value="Probable bacterial effector-binding domain"/>
    <property type="match status" value="1"/>
</dbReference>
<dbReference type="Gene3D" id="3.20.80.10">
    <property type="entry name" value="Regulatory factor, effector binding domain"/>
    <property type="match status" value="1"/>
</dbReference>
<name>A0A1E5XRN3_9HYPH</name>
<feature type="domain" description="AraC effector-binding" evidence="1">
    <location>
        <begin position="3"/>
        <end position="164"/>
    </location>
</feature>
<dbReference type="RefSeq" id="WP_069909542.1">
    <property type="nucleotide sequence ID" value="NZ_LAJE02000164.1"/>
</dbReference>
<sequence>MLSTPEIVTRPDQPFAAIRISLDRGDIPSKAPPLIGEVAGWLASQGAAPVGAPFFSYLEMPEDGPMVMEVGFPTATLLAGDSRVRTGTIPAGRFATLIHTGPYDGLYEANVALGEWLGKQGIPHPMPEAAPGEYDAALLEIYATDPADEPDPQKWETEVAFRLGR</sequence>
<dbReference type="InterPro" id="IPR029442">
    <property type="entry name" value="GyrI-like"/>
</dbReference>
<gene>
    <name evidence="2" type="ORF">VW23_017105</name>
</gene>
<dbReference type="InterPro" id="IPR011256">
    <property type="entry name" value="Reg_factor_effector_dom_sf"/>
</dbReference>
<keyword evidence="3" id="KW-1185">Reference proteome</keyword>
<accession>A0A1E5XRN3</accession>
<evidence type="ECO:0000259" key="1">
    <source>
        <dbReference type="SMART" id="SM00871"/>
    </source>
</evidence>